<evidence type="ECO:0000313" key="2">
    <source>
        <dbReference type="Proteomes" id="UP000031668"/>
    </source>
</evidence>
<proteinExistence type="predicted"/>
<evidence type="ECO:0000313" key="1">
    <source>
        <dbReference type="EMBL" id="KII70201.1"/>
    </source>
</evidence>
<dbReference type="EMBL" id="JWZT01002159">
    <property type="protein sequence ID" value="KII70201.1"/>
    <property type="molecule type" value="Genomic_DNA"/>
</dbReference>
<dbReference type="OrthoDB" id="6277327at2759"/>
<organism evidence="1 2">
    <name type="scientific">Thelohanellus kitauei</name>
    <name type="common">Myxosporean</name>
    <dbReference type="NCBI Taxonomy" id="669202"/>
    <lineage>
        <taxon>Eukaryota</taxon>
        <taxon>Metazoa</taxon>
        <taxon>Cnidaria</taxon>
        <taxon>Myxozoa</taxon>
        <taxon>Myxosporea</taxon>
        <taxon>Bivalvulida</taxon>
        <taxon>Platysporina</taxon>
        <taxon>Myxobolidae</taxon>
        <taxon>Thelohanellus</taxon>
    </lineage>
</organism>
<comment type="caution">
    <text evidence="1">The sequence shown here is derived from an EMBL/GenBank/DDBJ whole genome shotgun (WGS) entry which is preliminary data.</text>
</comment>
<accession>A0A0C2MSB9</accession>
<sequence length="112" mass="13439">MEFVVSNEYKNTYHEELFVFSDTLAPSEGRILIYMIERTRKILQRNRNVYFDATLRTKDLSSSYSINDFELESINSFKNHFPMYSILCCFFYFKQNIWRKIQALGLTVAYTN</sequence>
<reference evidence="1 2" key="1">
    <citation type="journal article" date="2014" name="Genome Biol. Evol.">
        <title>The genome of the myxosporean Thelohanellus kitauei shows adaptations to nutrient acquisition within its fish host.</title>
        <authorList>
            <person name="Yang Y."/>
            <person name="Xiong J."/>
            <person name="Zhou Z."/>
            <person name="Huo F."/>
            <person name="Miao W."/>
            <person name="Ran C."/>
            <person name="Liu Y."/>
            <person name="Zhang J."/>
            <person name="Feng J."/>
            <person name="Wang M."/>
            <person name="Wang M."/>
            <person name="Wang L."/>
            <person name="Yao B."/>
        </authorList>
    </citation>
    <scope>NUCLEOTIDE SEQUENCE [LARGE SCALE GENOMIC DNA]</scope>
    <source>
        <strain evidence="1">Wuqing</strain>
    </source>
</reference>
<gene>
    <name evidence="1" type="ORF">RF11_01656</name>
</gene>
<keyword evidence="2" id="KW-1185">Reference proteome</keyword>
<name>A0A0C2MSB9_THEKT</name>
<protein>
    <submittedName>
        <fullName evidence="1">Uncharacterized protein</fullName>
    </submittedName>
</protein>
<dbReference type="AlphaFoldDB" id="A0A0C2MSB9"/>
<dbReference type="Proteomes" id="UP000031668">
    <property type="component" value="Unassembled WGS sequence"/>
</dbReference>